<protein>
    <submittedName>
        <fullName evidence="2">868_t:CDS:1</fullName>
    </submittedName>
</protein>
<dbReference type="OrthoDB" id="10044727at2759"/>
<dbReference type="PANTHER" id="PTHR35871">
    <property type="entry name" value="EXPRESSED PROTEIN"/>
    <property type="match status" value="1"/>
</dbReference>
<evidence type="ECO:0000313" key="3">
    <source>
        <dbReference type="Proteomes" id="UP000789759"/>
    </source>
</evidence>
<evidence type="ECO:0000256" key="1">
    <source>
        <dbReference type="SAM" id="MobiDB-lite"/>
    </source>
</evidence>
<dbReference type="Proteomes" id="UP000789759">
    <property type="component" value="Unassembled WGS sequence"/>
</dbReference>
<sequence>MLKTKYKNAAKNRILTQSRDSSGRFSKPADTESSDSEYSDLEYSDPELLVYKSENNNEEYFNNKETELDNEEAEHGQLPYYSGSSKLKKLEVKYEMSDSDVSDSDIENNSSISEQINKLKNKLKDVKNMNAYEYLYFLAVHKYLTAIFNHKESHSRIKLSLEILQQMAHHIHEWSKNWIATETLPVSRQGQRKYISTLIDDEDVQSSCLCFICTIRERLTANKFQNYVQNNILPNVTSSCTSILLETARIWLHHLGLIYQRHQQGIYYNGHEHPDVVQYHAVFIEKMKDLEALMP</sequence>
<name>A0A9N8VN05_9GLOM</name>
<reference evidence="2" key="1">
    <citation type="submission" date="2021-06" db="EMBL/GenBank/DDBJ databases">
        <authorList>
            <person name="Kallberg Y."/>
            <person name="Tangrot J."/>
            <person name="Rosling A."/>
        </authorList>
    </citation>
    <scope>NUCLEOTIDE SEQUENCE</scope>
    <source>
        <strain evidence="2">FL966</strain>
    </source>
</reference>
<organism evidence="2 3">
    <name type="scientific">Cetraspora pellucida</name>
    <dbReference type="NCBI Taxonomy" id="1433469"/>
    <lineage>
        <taxon>Eukaryota</taxon>
        <taxon>Fungi</taxon>
        <taxon>Fungi incertae sedis</taxon>
        <taxon>Mucoromycota</taxon>
        <taxon>Glomeromycotina</taxon>
        <taxon>Glomeromycetes</taxon>
        <taxon>Diversisporales</taxon>
        <taxon>Gigasporaceae</taxon>
        <taxon>Cetraspora</taxon>
    </lineage>
</organism>
<comment type="caution">
    <text evidence="2">The sequence shown here is derived from an EMBL/GenBank/DDBJ whole genome shotgun (WGS) entry which is preliminary data.</text>
</comment>
<evidence type="ECO:0000313" key="2">
    <source>
        <dbReference type="EMBL" id="CAG8460562.1"/>
    </source>
</evidence>
<proteinExistence type="predicted"/>
<accession>A0A9N8VN05</accession>
<gene>
    <name evidence="2" type="ORF">CPELLU_LOCUS604</name>
</gene>
<feature type="region of interest" description="Disordered" evidence="1">
    <location>
        <begin position="1"/>
        <end position="46"/>
    </location>
</feature>
<feature type="compositionally biased region" description="Polar residues" evidence="1">
    <location>
        <begin position="14"/>
        <end position="24"/>
    </location>
</feature>
<feature type="compositionally biased region" description="Acidic residues" evidence="1">
    <location>
        <begin position="32"/>
        <end position="45"/>
    </location>
</feature>
<keyword evidence="3" id="KW-1185">Reference proteome</keyword>
<feature type="compositionally biased region" description="Basic residues" evidence="1">
    <location>
        <begin position="1"/>
        <end position="10"/>
    </location>
</feature>
<dbReference type="PANTHER" id="PTHR35871:SF1">
    <property type="entry name" value="CXC1-LIKE CYSTEINE CLUSTER ASSOCIATED WITH KDZ TRANSPOSASES DOMAIN-CONTAINING PROTEIN"/>
    <property type="match status" value="1"/>
</dbReference>
<dbReference type="AlphaFoldDB" id="A0A9N8VN05"/>
<dbReference type="EMBL" id="CAJVQA010000177">
    <property type="protein sequence ID" value="CAG8460562.1"/>
    <property type="molecule type" value="Genomic_DNA"/>
</dbReference>